<dbReference type="KEGG" id="sre:PTSG_10466"/>
<feature type="compositionally biased region" description="Basic and acidic residues" evidence="1">
    <location>
        <begin position="194"/>
        <end position="203"/>
    </location>
</feature>
<feature type="region of interest" description="Disordered" evidence="1">
    <location>
        <begin position="1"/>
        <end position="29"/>
    </location>
</feature>
<feature type="region of interest" description="Disordered" evidence="1">
    <location>
        <begin position="154"/>
        <end position="229"/>
    </location>
</feature>
<protein>
    <recommendedName>
        <fullName evidence="4">Ubiquitin-like domain-containing protein</fullName>
    </recommendedName>
</protein>
<dbReference type="InterPro" id="IPR029071">
    <property type="entry name" value="Ubiquitin-like_domsf"/>
</dbReference>
<dbReference type="InParanoid" id="F2UPR4"/>
<dbReference type="EMBL" id="GL832987">
    <property type="protein sequence ID" value="EGD79619.1"/>
    <property type="molecule type" value="Genomic_DNA"/>
</dbReference>
<dbReference type="GeneID" id="16069387"/>
<accession>F2UPR4</accession>
<evidence type="ECO:0000256" key="1">
    <source>
        <dbReference type="SAM" id="MobiDB-lite"/>
    </source>
</evidence>
<name>F2UPR4_SALR5</name>
<evidence type="ECO:0008006" key="4">
    <source>
        <dbReference type="Google" id="ProtNLM"/>
    </source>
</evidence>
<dbReference type="SUPFAM" id="SSF54236">
    <property type="entry name" value="Ubiquitin-like"/>
    <property type="match status" value="1"/>
</dbReference>
<evidence type="ECO:0000313" key="2">
    <source>
        <dbReference type="EMBL" id="EGD79619.1"/>
    </source>
</evidence>
<proteinExistence type="predicted"/>
<dbReference type="RefSeq" id="XP_004988847.1">
    <property type="nucleotide sequence ID" value="XM_004988790.1"/>
</dbReference>
<organism evidence="3">
    <name type="scientific">Salpingoeca rosetta (strain ATCC 50818 / BSB-021)</name>
    <dbReference type="NCBI Taxonomy" id="946362"/>
    <lineage>
        <taxon>Eukaryota</taxon>
        <taxon>Choanoflagellata</taxon>
        <taxon>Craspedida</taxon>
        <taxon>Salpingoecidae</taxon>
        <taxon>Salpingoeca</taxon>
    </lineage>
</organism>
<dbReference type="CDD" id="cd17039">
    <property type="entry name" value="Ubl_ubiquitin_like"/>
    <property type="match status" value="1"/>
</dbReference>
<feature type="compositionally biased region" description="Polar residues" evidence="1">
    <location>
        <begin position="161"/>
        <end position="179"/>
    </location>
</feature>
<reference evidence="2" key="1">
    <citation type="submission" date="2009-08" db="EMBL/GenBank/DDBJ databases">
        <title>Annotation of Salpingoeca rosetta.</title>
        <authorList>
            <consortium name="The Broad Institute Genome Sequencing Platform"/>
            <person name="Russ C."/>
            <person name="Cuomo C."/>
            <person name="Burger G."/>
            <person name="Gray M.W."/>
            <person name="Holland P.W.H."/>
            <person name="King N."/>
            <person name="Lang F.B.F."/>
            <person name="Roger A.J."/>
            <person name="Ruiz-Trillo I."/>
            <person name="Young S.K."/>
            <person name="Zeng Q."/>
            <person name="Gargeya S."/>
            <person name="Alvarado L."/>
            <person name="Berlin A."/>
            <person name="Chapman S.B."/>
            <person name="Chen Z."/>
            <person name="Freedman E."/>
            <person name="Gellesch M."/>
            <person name="Goldberg J."/>
            <person name="Griggs A."/>
            <person name="Gujja S."/>
            <person name="Heilman E."/>
            <person name="Heiman D."/>
            <person name="Howarth C."/>
            <person name="Mehta T."/>
            <person name="Neiman D."/>
            <person name="Pearson M."/>
            <person name="Roberts A."/>
            <person name="Saif S."/>
            <person name="Shea T."/>
            <person name="Shenoy N."/>
            <person name="Sisk P."/>
            <person name="Stolte C."/>
            <person name="Sykes S."/>
            <person name="White J."/>
            <person name="Yandava C."/>
            <person name="Haas B."/>
            <person name="Nusbaum C."/>
            <person name="Birren B."/>
        </authorList>
    </citation>
    <scope>NUCLEOTIDE SEQUENCE [LARGE SCALE GENOMIC DNA]</scope>
    <source>
        <strain evidence="2">ATCC 50818</strain>
    </source>
</reference>
<sequence>MAGKKKGGKKKGGKKKKAAEKKEKGNLVPGMVAGGMPLTALTPQGRSIEVAELRFATVKSLKNQISEAGQMPADTMRLFVQVAPTEASASGSGVRCVKDIEGYKPDWKWERSMLVKELHDDWTLEMSGLRPTNMVYLLRKLPALQTLSPFHPARSPACTCHETSGPSTTPKQPERNTSAAKPPRKPCPVCDGKTAVERFREQVLPKPPPPLVLRNSVALSPAAHRASQP</sequence>
<gene>
    <name evidence="2" type="ORF">PTSG_10466</name>
</gene>
<feature type="compositionally biased region" description="Basic residues" evidence="1">
    <location>
        <begin position="1"/>
        <end position="19"/>
    </location>
</feature>
<evidence type="ECO:0000313" key="3">
    <source>
        <dbReference type="Proteomes" id="UP000007799"/>
    </source>
</evidence>
<dbReference type="AlphaFoldDB" id="F2UPR4"/>
<keyword evidence="3" id="KW-1185">Reference proteome</keyword>
<dbReference type="Proteomes" id="UP000007799">
    <property type="component" value="Unassembled WGS sequence"/>
</dbReference>